<reference evidence="4 5" key="1">
    <citation type="journal article" date="2011" name="Science">
        <title>The Selaginella genome identifies genetic changes associated with the evolution of vascular plants.</title>
        <authorList>
            <person name="Banks J.A."/>
            <person name="Nishiyama T."/>
            <person name="Hasebe M."/>
            <person name="Bowman J.L."/>
            <person name="Gribskov M."/>
            <person name="dePamphilis C."/>
            <person name="Albert V.A."/>
            <person name="Aono N."/>
            <person name="Aoyama T."/>
            <person name="Ambrose B.A."/>
            <person name="Ashton N.W."/>
            <person name="Axtell M.J."/>
            <person name="Barker E."/>
            <person name="Barker M.S."/>
            <person name="Bennetzen J.L."/>
            <person name="Bonawitz N.D."/>
            <person name="Chapple C."/>
            <person name="Cheng C."/>
            <person name="Correa L.G."/>
            <person name="Dacre M."/>
            <person name="DeBarry J."/>
            <person name="Dreyer I."/>
            <person name="Elias M."/>
            <person name="Engstrom E.M."/>
            <person name="Estelle M."/>
            <person name="Feng L."/>
            <person name="Finet C."/>
            <person name="Floyd S.K."/>
            <person name="Frommer W.B."/>
            <person name="Fujita T."/>
            <person name="Gramzow L."/>
            <person name="Gutensohn M."/>
            <person name="Harholt J."/>
            <person name="Hattori M."/>
            <person name="Heyl A."/>
            <person name="Hirai T."/>
            <person name="Hiwatashi Y."/>
            <person name="Ishikawa M."/>
            <person name="Iwata M."/>
            <person name="Karol K.G."/>
            <person name="Koehler B."/>
            <person name="Kolukisaoglu U."/>
            <person name="Kubo M."/>
            <person name="Kurata T."/>
            <person name="Lalonde S."/>
            <person name="Li K."/>
            <person name="Li Y."/>
            <person name="Litt A."/>
            <person name="Lyons E."/>
            <person name="Manning G."/>
            <person name="Maruyama T."/>
            <person name="Michael T.P."/>
            <person name="Mikami K."/>
            <person name="Miyazaki S."/>
            <person name="Morinaga S."/>
            <person name="Murata T."/>
            <person name="Mueller-Roeber B."/>
            <person name="Nelson D.R."/>
            <person name="Obara M."/>
            <person name="Oguri Y."/>
            <person name="Olmstead R.G."/>
            <person name="Onodera N."/>
            <person name="Petersen B.L."/>
            <person name="Pils B."/>
            <person name="Prigge M."/>
            <person name="Rensing S.A."/>
            <person name="Riano-Pachon D.M."/>
            <person name="Roberts A.W."/>
            <person name="Sato Y."/>
            <person name="Scheller H.V."/>
            <person name="Schulz B."/>
            <person name="Schulz C."/>
            <person name="Shakirov E.V."/>
            <person name="Shibagaki N."/>
            <person name="Shinohara N."/>
            <person name="Shippen D.E."/>
            <person name="Soerensen I."/>
            <person name="Sotooka R."/>
            <person name="Sugimoto N."/>
            <person name="Sugita M."/>
            <person name="Sumikawa N."/>
            <person name="Tanurdzic M."/>
            <person name="Theissen G."/>
            <person name="Ulvskov P."/>
            <person name="Wakazuki S."/>
            <person name="Weng J.K."/>
            <person name="Willats W.W."/>
            <person name="Wipf D."/>
            <person name="Wolf P.G."/>
            <person name="Yang L."/>
            <person name="Zimmer A.D."/>
            <person name="Zhu Q."/>
            <person name="Mitros T."/>
            <person name="Hellsten U."/>
            <person name="Loque D."/>
            <person name="Otillar R."/>
            <person name="Salamov A."/>
            <person name="Schmutz J."/>
            <person name="Shapiro H."/>
            <person name="Lindquist E."/>
            <person name="Lucas S."/>
            <person name="Rokhsar D."/>
            <person name="Grigoriev I.V."/>
        </authorList>
    </citation>
    <scope>NUCLEOTIDE SEQUENCE [LARGE SCALE GENOMIC DNA]</scope>
</reference>
<dbReference type="STRING" id="88036.D8QNC7"/>
<dbReference type="PROSITE" id="PS50088">
    <property type="entry name" value="ANK_REPEAT"/>
    <property type="match status" value="3"/>
</dbReference>
<dbReference type="PRINTS" id="PR01415">
    <property type="entry name" value="ANKYRIN"/>
</dbReference>
<dbReference type="SMART" id="SM00248">
    <property type="entry name" value="ANK"/>
    <property type="match status" value="6"/>
</dbReference>
<proteinExistence type="predicted"/>
<dbReference type="Gene3D" id="1.25.40.20">
    <property type="entry name" value="Ankyrin repeat-containing domain"/>
    <property type="match status" value="2"/>
</dbReference>
<dbReference type="EMBL" id="GL377565">
    <property type="protein sequence ID" value="EFJ38739.1"/>
    <property type="molecule type" value="Genomic_DNA"/>
</dbReference>
<dbReference type="eggNOG" id="KOG4177">
    <property type="taxonomic scope" value="Eukaryota"/>
</dbReference>
<dbReference type="SUPFAM" id="SSF48403">
    <property type="entry name" value="Ankyrin repeat"/>
    <property type="match status" value="2"/>
</dbReference>
<evidence type="ECO:0000256" key="3">
    <source>
        <dbReference type="PROSITE-ProRule" id="PRU00023"/>
    </source>
</evidence>
<dbReference type="InParanoid" id="D8QNC7"/>
<evidence type="ECO:0000256" key="2">
    <source>
        <dbReference type="ARBA" id="ARBA00023043"/>
    </source>
</evidence>
<dbReference type="KEGG" id="smo:SELMODRAFT_402886"/>
<dbReference type="PANTHER" id="PTHR24198">
    <property type="entry name" value="ANKYRIN REPEAT AND PROTEIN KINASE DOMAIN-CONTAINING PROTEIN"/>
    <property type="match status" value="1"/>
</dbReference>
<sequence>MIVLLIAKGADPCRKDKEGESPLQLAELQVNESVFQLLLHTALKPRFQKAFSVEDITNALEELRNQEDEDFSDKLEALKYGWNIHNVYADKTALHLASEFGNVSLVKALLNLHEKRQVEIVTALLEAGAEINKKNKLGHTPLHFAVGQDRADIARKLCDEGTDFGLEEETGAGVLHFAARGGGKDIFELLAPRALEVNRATKAGLTPLHFAAWNGNSDALKWLLDIEDIKLDAEDKVEKGLPWHWAAMGGNGYCLFLLIREHVERKIQMFPGSHKGWQRAFQRLEVHGQADIIDWVPWIFLRSDGVLEPGILSSAVAYGGSATNELLAKKLGTRETGPEDKLVEESRLLEWAALSATTRSIEFGGKGLFNRVKPVMEFVMKKYTNVKGIHDQLRLAFKIAFLNGEQDELWGRETFATCMAKCFTWELPNMIKEAVWKKLDINFEEKYRNLPSKYKYAFDDVSELVKDVPVAYWEAKLEEDRSKDKYLKEENIQEKTSLTWLPFCHTHPDIGGNGWLNI</sequence>
<accession>D8QNC7</accession>
<name>D8QNC7_SELML</name>
<dbReference type="Gramene" id="EFJ38739">
    <property type="protein sequence ID" value="EFJ38739"/>
    <property type="gene ID" value="SELMODRAFT_402886"/>
</dbReference>
<organism evidence="5">
    <name type="scientific">Selaginella moellendorffii</name>
    <name type="common">Spikemoss</name>
    <dbReference type="NCBI Taxonomy" id="88036"/>
    <lineage>
        <taxon>Eukaryota</taxon>
        <taxon>Viridiplantae</taxon>
        <taxon>Streptophyta</taxon>
        <taxon>Embryophyta</taxon>
        <taxon>Tracheophyta</taxon>
        <taxon>Lycopodiopsida</taxon>
        <taxon>Selaginellales</taxon>
        <taxon>Selaginellaceae</taxon>
        <taxon>Selaginella</taxon>
    </lineage>
</organism>
<evidence type="ECO:0000313" key="5">
    <source>
        <dbReference type="Proteomes" id="UP000001514"/>
    </source>
</evidence>
<keyword evidence="2 3" id="KW-0040">ANK repeat</keyword>
<evidence type="ECO:0000313" key="4">
    <source>
        <dbReference type="EMBL" id="EFJ38739.1"/>
    </source>
</evidence>
<dbReference type="HOGENOM" id="CLU_526189_0_0_1"/>
<evidence type="ECO:0000256" key="1">
    <source>
        <dbReference type="ARBA" id="ARBA00022737"/>
    </source>
</evidence>
<feature type="repeat" description="ANK" evidence="3">
    <location>
        <begin position="89"/>
        <end position="136"/>
    </location>
</feature>
<keyword evidence="1" id="KW-0677">Repeat</keyword>
<gene>
    <name evidence="4" type="ORF">SELMODRAFT_402886</name>
</gene>
<protein>
    <submittedName>
        <fullName evidence="4">Uncharacterized protein</fullName>
    </submittedName>
</protein>
<keyword evidence="5" id="KW-1185">Reference proteome</keyword>
<feature type="repeat" description="ANK" evidence="3">
    <location>
        <begin position="137"/>
        <end position="169"/>
    </location>
</feature>
<dbReference type="PROSITE" id="PS50297">
    <property type="entry name" value="ANK_REP_REGION"/>
    <property type="match status" value="2"/>
</dbReference>
<dbReference type="Pfam" id="PF12796">
    <property type="entry name" value="Ank_2"/>
    <property type="match status" value="1"/>
</dbReference>
<dbReference type="InterPro" id="IPR036770">
    <property type="entry name" value="Ankyrin_rpt-contain_sf"/>
</dbReference>
<feature type="repeat" description="ANK" evidence="3">
    <location>
        <begin position="203"/>
        <end position="225"/>
    </location>
</feature>
<dbReference type="Pfam" id="PF00023">
    <property type="entry name" value="Ank"/>
    <property type="match status" value="1"/>
</dbReference>
<dbReference type="AlphaFoldDB" id="D8QNC7"/>
<dbReference type="InterPro" id="IPR002110">
    <property type="entry name" value="Ankyrin_rpt"/>
</dbReference>
<dbReference type="Proteomes" id="UP000001514">
    <property type="component" value="Unassembled WGS sequence"/>
</dbReference>
<dbReference type="PANTHER" id="PTHR24198:SF165">
    <property type="entry name" value="ANKYRIN REPEAT-CONTAINING PROTEIN-RELATED"/>
    <property type="match status" value="1"/>
</dbReference>